<gene>
    <name evidence="5" type="ORF">F3F73_20165</name>
</gene>
<dbReference type="GO" id="GO:0043565">
    <property type="term" value="F:sequence-specific DNA binding"/>
    <property type="evidence" value="ECO:0007669"/>
    <property type="project" value="InterPro"/>
</dbReference>
<accession>A0A7J4XDR8</accession>
<keyword evidence="2" id="KW-0238">DNA-binding</keyword>
<dbReference type="SUPFAM" id="SSF46689">
    <property type="entry name" value="Homeodomain-like"/>
    <property type="match status" value="1"/>
</dbReference>
<evidence type="ECO:0000259" key="4">
    <source>
        <dbReference type="PROSITE" id="PS01124"/>
    </source>
</evidence>
<dbReference type="AlphaFoldDB" id="A0A7J4XDR8"/>
<dbReference type="GO" id="GO:0003700">
    <property type="term" value="F:DNA-binding transcription factor activity"/>
    <property type="evidence" value="ECO:0007669"/>
    <property type="project" value="InterPro"/>
</dbReference>
<keyword evidence="3" id="KW-0804">Transcription</keyword>
<dbReference type="SMART" id="SM00342">
    <property type="entry name" value="HTH_ARAC"/>
    <property type="match status" value="1"/>
</dbReference>
<reference evidence="5 6" key="1">
    <citation type="journal article" date="2019" name="Nat. Med.">
        <title>A library of human gut bacterial isolates paired with longitudinal multiomics data enables mechanistic microbiome research.</title>
        <authorList>
            <person name="Poyet M."/>
            <person name="Groussin M."/>
            <person name="Gibbons S.M."/>
            <person name="Avila-Pacheco J."/>
            <person name="Jiang X."/>
            <person name="Kearney S.M."/>
            <person name="Perrotta A.R."/>
            <person name="Berdy B."/>
            <person name="Zhao S."/>
            <person name="Lieberman T.D."/>
            <person name="Swanson P.K."/>
            <person name="Smith M."/>
            <person name="Roesemann S."/>
            <person name="Alexander J.E."/>
            <person name="Rich S.A."/>
            <person name="Livny J."/>
            <person name="Vlamakis H."/>
            <person name="Clish C."/>
            <person name="Bullock K."/>
            <person name="Deik A."/>
            <person name="Scott J."/>
            <person name="Pierce K.A."/>
            <person name="Xavier R.J."/>
            <person name="Alm E.J."/>
        </authorList>
    </citation>
    <scope>NUCLEOTIDE SEQUENCE [LARGE SCALE GENOMIC DNA]</scope>
    <source>
        <strain evidence="5 6">BIOML-A10</strain>
    </source>
</reference>
<proteinExistence type="predicted"/>
<evidence type="ECO:0000313" key="5">
    <source>
        <dbReference type="EMBL" id="KAA3758863.1"/>
    </source>
</evidence>
<dbReference type="Pfam" id="PF12833">
    <property type="entry name" value="HTH_18"/>
    <property type="match status" value="1"/>
</dbReference>
<evidence type="ECO:0000313" key="6">
    <source>
        <dbReference type="Proteomes" id="UP000422221"/>
    </source>
</evidence>
<evidence type="ECO:0000256" key="3">
    <source>
        <dbReference type="ARBA" id="ARBA00023163"/>
    </source>
</evidence>
<dbReference type="Gene3D" id="1.10.10.60">
    <property type="entry name" value="Homeodomain-like"/>
    <property type="match status" value="1"/>
</dbReference>
<dbReference type="PROSITE" id="PS01124">
    <property type="entry name" value="HTH_ARAC_FAMILY_2"/>
    <property type="match status" value="1"/>
</dbReference>
<dbReference type="PANTHER" id="PTHR43280:SF32">
    <property type="entry name" value="TRANSCRIPTIONAL REGULATORY PROTEIN"/>
    <property type="match status" value="1"/>
</dbReference>
<dbReference type="RefSeq" id="WP_055294103.1">
    <property type="nucleotide sequence ID" value="NZ_CAXSTI010000012.1"/>
</dbReference>
<feature type="domain" description="HTH araC/xylS-type" evidence="4">
    <location>
        <begin position="192"/>
        <end position="296"/>
    </location>
</feature>
<comment type="caution">
    <text evidence="5">The sequence shown here is derived from an EMBL/GenBank/DDBJ whole genome shotgun (WGS) entry which is preliminary data.</text>
</comment>
<evidence type="ECO:0000256" key="2">
    <source>
        <dbReference type="ARBA" id="ARBA00023125"/>
    </source>
</evidence>
<evidence type="ECO:0000256" key="1">
    <source>
        <dbReference type="ARBA" id="ARBA00023015"/>
    </source>
</evidence>
<keyword evidence="1" id="KW-0805">Transcription regulation</keyword>
<dbReference type="Proteomes" id="UP000422221">
    <property type="component" value="Unassembled WGS sequence"/>
</dbReference>
<dbReference type="InterPro" id="IPR018060">
    <property type="entry name" value="HTH_AraC"/>
</dbReference>
<dbReference type="InterPro" id="IPR009057">
    <property type="entry name" value="Homeodomain-like_sf"/>
</dbReference>
<sequence length="303" mass="35428">MDNILKVKNVHDYNTFVGHADQHLLVSVIDYDTVTPILHTRSQFSVYALFLRDDTLEDLTYGCSKYDYNAGTLICVSPGQIGGVEYNGQKFHIKGWALLFSPDLLHGTPLGNHIKDFSFFSYQANEALHMTTEERETFVRFMKMLQTELTKTHDRHQETIIVSYIELILKHCLRFYDRQFTSRKAGNSDVLARFEHILKEYYEKEKQYSNGVPGVQYCAEQLCMSRNYFSDLVKKETGETAGEHIRRHIIDMVKSKLINGEQITQIAYDLGFEYPQHLSRMFKKQTGQTLSEYSRDIRERKFR</sequence>
<dbReference type="EMBL" id="VWMK01000025">
    <property type="protein sequence ID" value="KAA3758863.1"/>
    <property type="molecule type" value="Genomic_DNA"/>
</dbReference>
<dbReference type="GeneID" id="93117776"/>
<name>A0A7J4XDR8_9BACE</name>
<protein>
    <submittedName>
        <fullName evidence="5">AraC family transcriptional regulator</fullName>
    </submittedName>
</protein>
<organism evidence="5 6">
    <name type="scientific">Bacteroides salyersiae</name>
    <dbReference type="NCBI Taxonomy" id="291644"/>
    <lineage>
        <taxon>Bacteria</taxon>
        <taxon>Pseudomonadati</taxon>
        <taxon>Bacteroidota</taxon>
        <taxon>Bacteroidia</taxon>
        <taxon>Bacteroidales</taxon>
        <taxon>Bacteroidaceae</taxon>
        <taxon>Bacteroides</taxon>
    </lineage>
</organism>
<dbReference type="PANTHER" id="PTHR43280">
    <property type="entry name" value="ARAC-FAMILY TRANSCRIPTIONAL REGULATOR"/>
    <property type="match status" value="1"/>
</dbReference>